<name>A0A7D9F066_PARCT</name>
<organism evidence="1 2">
    <name type="scientific">Paramuricea clavata</name>
    <name type="common">Red gorgonian</name>
    <name type="synonym">Violescent sea-whip</name>
    <dbReference type="NCBI Taxonomy" id="317549"/>
    <lineage>
        <taxon>Eukaryota</taxon>
        <taxon>Metazoa</taxon>
        <taxon>Cnidaria</taxon>
        <taxon>Anthozoa</taxon>
        <taxon>Octocorallia</taxon>
        <taxon>Malacalcyonacea</taxon>
        <taxon>Plexauridae</taxon>
        <taxon>Paramuricea</taxon>
    </lineage>
</organism>
<dbReference type="EMBL" id="CACRXK020010887">
    <property type="protein sequence ID" value="CAB4020298.1"/>
    <property type="molecule type" value="Genomic_DNA"/>
</dbReference>
<gene>
    <name evidence="1" type="ORF">PACLA_8A029486</name>
</gene>
<sequence length="66" mass="7750">YSFRNCARQFAGDEAITRNLKIRFNYTIEKQELTSLDICERTCVTTEWIVYDRRSCGAEEGAQLHQ</sequence>
<protein>
    <submittedName>
        <fullName evidence="1">Uncharacterized protein</fullName>
    </submittedName>
</protein>
<keyword evidence="2" id="KW-1185">Reference proteome</keyword>
<proteinExistence type="predicted"/>
<evidence type="ECO:0000313" key="1">
    <source>
        <dbReference type="EMBL" id="CAB4020298.1"/>
    </source>
</evidence>
<dbReference type="AlphaFoldDB" id="A0A7D9F066"/>
<feature type="non-terminal residue" evidence="1">
    <location>
        <position position="1"/>
    </location>
</feature>
<reference evidence="1" key="1">
    <citation type="submission" date="2020-04" db="EMBL/GenBank/DDBJ databases">
        <authorList>
            <person name="Alioto T."/>
            <person name="Alioto T."/>
            <person name="Gomez Garrido J."/>
        </authorList>
    </citation>
    <scope>NUCLEOTIDE SEQUENCE</scope>
    <source>
        <strain evidence="1">A484AB</strain>
    </source>
</reference>
<feature type="non-terminal residue" evidence="1">
    <location>
        <position position="66"/>
    </location>
</feature>
<comment type="caution">
    <text evidence="1">The sequence shown here is derived from an EMBL/GenBank/DDBJ whole genome shotgun (WGS) entry which is preliminary data.</text>
</comment>
<accession>A0A7D9F066</accession>
<evidence type="ECO:0000313" key="2">
    <source>
        <dbReference type="Proteomes" id="UP001152795"/>
    </source>
</evidence>
<dbReference type="Proteomes" id="UP001152795">
    <property type="component" value="Unassembled WGS sequence"/>
</dbReference>